<dbReference type="RefSeq" id="WP_002787602.1">
    <property type="nucleotide sequence ID" value="NZ_HE973358.1"/>
</dbReference>
<name>I4H6S7_MICAE</name>
<dbReference type="HOGENOM" id="CLU_2118218_0_0_3"/>
<evidence type="ECO:0000313" key="2">
    <source>
        <dbReference type="Proteomes" id="UP000003613"/>
    </source>
</evidence>
<protein>
    <submittedName>
        <fullName evidence="1">Uncharacterized protein</fullName>
    </submittedName>
</protein>
<organism evidence="1 2">
    <name type="scientific">Microcystis aeruginosa PCC 9807</name>
    <dbReference type="NCBI Taxonomy" id="1160283"/>
    <lineage>
        <taxon>Bacteria</taxon>
        <taxon>Bacillati</taxon>
        <taxon>Cyanobacteriota</taxon>
        <taxon>Cyanophyceae</taxon>
        <taxon>Oscillatoriophycideae</taxon>
        <taxon>Chroococcales</taxon>
        <taxon>Microcystaceae</taxon>
        <taxon>Microcystis</taxon>
    </lineage>
</organism>
<sequence length="114" mass="12395">MSVFDMRHQTVTNQTNNNYSFGEAQNQADLIIELEKLKSEVSNAGESKVINAEIVTEVQEQIQKAVDQAKKPEPNKDVIAGYLSTAKGFMKGVAEAGGIVAGIVKAIELVQKLF</sequence>
<accession>I4H6S7</accession>
<reference evidence="1 2" key="1">
    <citation type="submission" date="2012-04" db="EMBL/GenBank/DDBJ databases">
        <authorList>
            <person name="Genoscope - CEA"/>
        </authorList>
    </citation>
    <scope>NUCLEOTIDE SEQUENCE [LARGE SCALE GENOMIC DNA]</scope>
    <source>
        <strain evidence="1 2">9807</strain>
    </source>
</reference>
<gene>
    <name evidence="1" type="ORF">MICAF_3110002</name>
</gene>
<dbReference type="AlphaFoldDB" id="I4H6S7"/>
<dbReference type="Proteomes" id="UP000003613">
    <property type="component" value="Unassembled WGS sequence"/>
</dbReference>
<evidence type="ECO:0000313" key="1">
    <source>
        <dbReference type="EMBL" id="CCI17751.1"/>
    </source>
</evidence>
<comment type="caution">
    <text evidence="1">The sequence shown here is derived from an EMBL/GenBank/DDBJ whole genome shotgun (WGS) entry which is preliminary data.</text>
</comment>
<dbReference type="EMBL" id="CAIM01000237">
    <property type="protein sequence ID" value="CCI17751.1"/>
    <property type="molecule type" value="Genomic_DNA"/>
</dbReference>
<proteinExistence type="predicted"/>